<evidence type="ECO:0000256" key="6">
    <source>
        <dbReference type="ARBA" id="ARBA00022475"/>
    </source>
</evidence>
<feature type="transmembrane region" description="Helical" evidence="10">
    <location>
        <begin position="161"/>
        <end position="178"/>
    </location>
</feature>
<evidence type="ECO:0000256" key="9">
    <source>
        <dbReference type="ARBA" id="ARBA00023136"/>
    </source>
</evidence>
<evidence type="ECO:0000256" key="10">
    <source>
        <dbReference type="SAM" id="Phobius"/>
    </source>
</evidence>
<reference evidence="11 12" key="2">
    <citation type="journal article" date="2016" name="Genome Announc.">
        <title>Complete Genome Sequence of Sphingopyxis macrogoltabida Strain 203N (NBRC 111659), a Polyethylene Glycol Degrader.</title>
        <authorList>
            <person name="Ohtsubo Y."/>
            <person name="Nonoyama S."/>
            <person name="Nagata Y."/>
            <person name="Numata M."/>
            <person name="Tsuchikane K."/>
            <person name="Hosoyama A."/>
            <person name="Yamazoe A."/>
            <person name="Tsuda M."/>
            <person name="Fujita N."/>
            <person name="Kawai F."/>
        </authorList>
    </citation>
    <scope>NUCLEOTIDE SEQUENCE [LARGE SCALE GENOMIC DNA]</scope>
    <source>
        <strain evidence="11 12">203N</strain>
    </source>
</reference>
<evidence type="ECO:0000256" key="3">
    <source>
        <dbReference type="ARBA" id="ARBA00006669"/>
    </source>
</evidence>
<keyword evidence="9 10" id="KW-0472">Membrane</keyword>
<accession>A0AAC9AWB5</accession>
<evidence type="ECO:0000313" key="12">
    <source>
        <dbReference type="Proteomes" id="UP000076088"/>
    </source>
</evidence>
<gene>
    <name evidence="11" type="ORF">ATM17_19140</name>
</gene>
<feature type="transmembrane region" description="Helical" evidence="10">
    <location>
        <begin position="28"/>
        <end position="44"/>
    </location>
</feature>
<evidence type="ECO:0000256" key="2">
    <source>
        <dbReference type="ARBA" id="ARBA00004651"/>
    </source>
</evidence>
<dbReference type="GO" id="GO:0034257">
    <property type="term" value="F:nicotinamide riboside transmembrane transporter activity"/>
    <property type="evidence" value="ECO:0007669"/>
    <property type="project" value="InterPro"/>
</dbReference>
<keyword evidence="12" id="KW-1185">Reference proteome</keyword>
<dbReference type="Proteomes" id="UP000076088">
    <property type="component" value="Chromosome"/>
</dbReference>
<comment type="function">
    <text evidence="1">Required for nicotinamide riboside transport across the inner membrane.</text>
</comment>
<dbReference type="KEGG" id="smaz:LH19_18575"/>
<dbReference type="NCBIfam" id="TIGR01528">
    <property type="entry name" value="NMN_trans_PnuC"/>
    <property type="match status" value="1"/>
</dbReference>
<evidence type="ECO:0000256" key="7">
    <source>
        <dbReference type="ARBA" id="ARBA00022692"/>
    </source>
</evidence>
<reference evidence="12" key="1">
    <citation type="submission" date="2015-11" db="EMBL/GenBank/DDBJ databases">
        <title>Complete genome sequence of a polyethylene-glycol degrader Sphingopyxis macrogoltabida 203N (NBRC 111659).</title>
        <authorList>
            <person name="Yoshiyuki O."/>
            <person name="Shouta N."/>
            <person name="Nagata Y."/>
            <person name="Numata M."/>
            <person name="Tsuchikane K."/>
            <person name="Hosoyama A."/>
            <person name="Yamazoe A."/>
            <person name="Tsuda M."/>
            <person name="Fujita N."/>
            <person name="Kawai F."/>
        </authorList>
    </citation>
    <scope>NUCLEOTIDE SEQUENCE [LARGE SCALE GENOMIC DNA]</scope>
    <source>
        <strain evidence="12">203N</strain>
    </source>
</reference>
<dbReference type="PANTHER" id="PTHR36122">
    <property type="entry name" value="NICOTINAMIDE RIBOSIDE TRANSPORTER PNUC"/>
    <property type="match status" value="1"/>
</dbReference>
<keyword evidence="6" id="KW-1003">Cell membrane</keyword>
<comment type="subcellular location">
    <subcellularLocation>
        <location evidence="2">Cell membrane</location>
        <topology evidence="2">Multi-pass membrane protein</topology>
    </subcellularLocation>
</comment>
<dbReference type="GO" id="GO:0005886">
    <property type="term" value="C:plasma membrane"/>
    <property type="evidence" value="ECO:0007669"/>
    <property type="project" value="UniProtKB-SubCell"/>
</dbReference>
<comment type="similarity">
    <text evidence="3">Belongs to the nicotinamide ribonucleoside (NR) uptake permease (TC 4.B.1) family.</text>
</comment>
<dbReference type="RefSeq" id="WP_054733810.1">
    <property type="nucleotide sequence ID" value="NZ_CP009429.1"/>
</dbReference>
<dbReference type="PANTHER" id="PTHR36122:SF2">
    <property type="entry name" value="NICOTINAMIDE RIBOSIDE TRANSPORTER PNUC"/>
    <property type="match status" value="1"/>
</dbReference>
<keyword evidence="5" id="KW-0813">Transport</keyword>
<organism evidence="11 12">
    <name type="scientific">Sphingopyxis macrogoltabida</name>
    <name type="common">Sphingomonas macrogoltabidus</name>
    <dbReference type="NCBI Taxonomy" id="33050"/>
    <lineage>
        <taxon>Bacteria</taxon>
        <taxon>Pseudomonadati</taxon>
        <taxon>Pseudomonadota</taxon>
        <taxon>Alphaproteobacteria</taxon>
        <taxon>Sphingomonadales</taxon>
        <taxon>Sphingomonadaceae</taxon>
        <taxon>Sphingopyxis</taxon>
    </lineage>
</organism>
<evidence type="ECO:0000256" key="8">
    <source>
        <dbReference type="ARBA" id="ARBA00022989"/>
    </source>
</evidence>
<name>A0AAC9AWB5_SPHMC</name>
<proteinExistence type="inferred from homology"/>
<feature type="transmembrane region" description="Helical" evidence="10">
    <location>
        <begin position="50"/>
        <end position="67"/>
    </location>
</feature>
<feature type="transmembrane region" description="Helical" evidence="10">
    <location>
        <begin position="87"/>
        <end position="105"/>
    </location>
</feature>
<dbReference type="EMBL" id="CP013344">
    <property type="protein sequence ID" value="AMU91131.1"/>
    <property type="molecule type" value="Genomic_DNA"/>
</dbReference>
<protein>
    <recommendedName>
        <fullName evidence="4">Nicotinamide riboside transporter PnuC</fullName>
    </recommendedName>
</protein>
<evidence type="ECO:0000313" key="11">
    <source>
        <dbReference type="EMBL" id="AMU91131.1"/>
    </source>
</evidence>
<dbReference type="Pfam" id="PF04973">
    <property type="entry name" value="NMN_transporter"/>
    <property type="match status" value="1"/>
</dbReference>
<evidence type="ECO:0000256" key="4">
    <source>
        <dbReference type="ARBA" id="ARBA00017522"/>
    </source>
</evidence>
<evidence type="ECO:0000256" key="1">
    <source>
        <dbReference type="ARBA" id="ARBA00002672"/>
    </source>
</evidence>
<sequence>MSELEWLAVVFGLFNVALVAARNVWNYPFGLAMVCLYALIFYETKLYSDALLQLFFFVVQIYGWIAWRAASAAAQVPVRWMAPKSRLVWAAGIAAAWLVWSAGMARFTDAAAPWVDGAIAMMSVAAQILMARRMVENWWLWIGVDLLAIPLFASRGLTLTAGLYGLFLLMSIVGLIQWRRAAADERVAI</sequence>
<feature type="transmembrane region" description="Helical" evidence="10">
    <location>
        <begin position="6"/>
        <end position="21"/>
    </location>
</feature>
<evidence type="ECO:0000256" key="5">
    <source>
        <dbReference type="ARBA" id="ARBA00022448"/>
    </source>
</evidence>
<keyword evidence="7 10" id="KW-0812">Transmembrane</keyword>
<dbReference type="AlphaFoldDB" id="A0AAC9AWB5"/>
<keyword evidence="8 10" id="KW-1133">Transmembrane helix</keyword>
<dbReference type="InterPro" id="IPR006419">
    <property type="entry name" value="NMN_transpt_PnuC"/>
</dbReference>